<evidence type="ECO:0000256" key="7">
    <source>
        <dbReference type="HAMAP-Rule" id="MF_01207"/>
    </source>
</evidence>
<evidence type="ECO:0000256" key="6">
    <source>
        <dbReference type="ARBA" id="ARBA00023136"/>
    </source>
</evidence>
<evidence type="ECO:0000256" key="5">
    <source>
        <dbReference type="ARBA" id="ARBA00023004"/>
    </source>
</evidence>
<feature type="transmembrane region" description="Helical" evidence="7">
    <location>
        <begin position="184"/>
        <end position="202"/>
    </location>
</feature>
<keyword evidence="5 7" id="KW-0408">Iron</keyword>
<keyword evidence="7" id="KW-0349">Heme</keyword>
<dbReference type="EMBL" id="WOSW01000003">
    <property type="protein sequence ID" value="NHO31586.1"/>
    <property type="molecule type" value="Genomic_DNA"/>
</dbReference>
<comment type="caution">
    <text evidence="9">The sequence shown here is derived from an EMBL/GenBank/DDBJ whole genome shotgun (WGS) entry which is preliminary data.</text>
</comment>
<dbReference type="HAMAP" id="MF_01207">
    <property type="entry name" value="MsrQ"/>
    <property type="match status" value="1"/>
</dbReference>
<feature type="transmembrane region" description="Helical" evidence="7">
    <location>
        <begin position="21"/>
        <end position="43"/>
    </location>
</feature>
<evidence type="ECO:0000256" key="1">
    <source>
        <dbReference type="ARBA" id="ARBA00004141"/>
    </source>
</evidence>
<evidence type="ECO:0000256" key="2">
    <source>
        <dbReference type="ARBA" id="ARBA00022448"/>
    </source>
</evidence>
<evidence type="ECO:0000256" key="4">
    <source>
        <dbReference type="ARBA" id="ARBA00022989"/>
    </source>
</evidence>
<feature type="transmembrane region" description="Helical" evidence="7">
    <location>
        <begin position="125"/>
        <end position="144"/>
    </location>
</feature>
<feature type="transmembrane region" description="Helical" evidence="7">
    <location>
        <begin position="63"/>
        <end position="80"/>
    </location>
</feature>
<comment type="cofactor">
    <cofactor evidence="7">
        <name>FMN</name>
        <dbReference type="ChEBI" id="CHEBI:58210"/>
    </cofactor>
    <text evidence="7">Binds 1 FMN per subunit.</text>
</comment>
<dbReference type="InterPro" id="IPR013130">
    <property type="entry name" value="Fe3_Rdtase_TM_dom"/>
</dbReference>
<sequence>MGMTPSGRSPMRPRPLRFGSPLLREIMLYCLLLIPLASELWMFRSGELGDDPVAQAESDLGLWAFRFLLVTLAITPLRRYGGINLVRWRRVTGLLAFTYALFHVGIFAVIDKKLAMSVILHDVLTNYFIPFGVVAFLILTVLAATSQRASIRALGWKWRVLHRGIYIAALLVAVHYLLSFDSVKIEPVIYAVLTLVLLATRFDRRT</sequence>
<name>A0ABX0K9E1_9PROT</name>
<keyword evidence="2 7" id="KW-0813">Transport</keyword>
<keyword evidence="6 7" id="KW-0472">Membrane</keyword>
<dbReference type="Pfam" id="PF01794">
    <property type="entry name" value="Ferric_reduct"/>
    <property type="match status" value="1"/>
</dbReference>
<feature type="transmembrane region" description="Helical" evidence="7">
    <location>
        <begin position="92"/>
        <end position="110"/>
    </location>
</feature>
<dbReference type="PANTHER" id="PTHR36964">
    <property type="entry name" value="PROTEIN-METHIONINE-SULFOXIDE REDUCTASE HEME-BINDING SUBUNIT MSRQ"/>
    <property type="match status" value="1"/>
</dbReference>
<proteinExistence type="inferred from homology"/>
<gene>
    <name evidence="7" type="primary">msrQ</name>
    <name evidence="9" type="ORF">GOB84_03230</name>
</gene>
<comment type="subcellular location">
    <subcellularLocation>
        <location evidence="7">Cell membrane</location>
        <topology evidence="7">Multi-pass membrane protein</topology>
    </subcellularLocation>
    <subcellularLocation>
        <location evidence="1">Membrane</location>
        <topology evidence="1">Multi-pass membrane protein</topology>
    </subcellularLocation>
</comment>
<evidence type="ECO:0000256" key="3">
    <source>
        <dbReference type="ARBA" id="ARBA00022692"/>
    </source>
</evidence>
<evidence type="ECO:0000313" key="9">
    <source>
        <dbReference type="EMBL" id="NHO31586.1"/>
    </source>
</evidence>
<evidence type="ECO:0000313" key="10">
    <source>
        <dbReference type="Proteomes" id="UP000615326"/>
    </source>
</evidence>
<keyword evidence="3 7" id="KW-0812">Transmembrane</keyword>
<comment type="cofactor">
    <cofactor evidence="7">
        <name>heme b</name>
        <dbReference type="ChEBI" id="CHEBI:60344"/>
    </cofactor>
    <text evidence="7">Binds 1 heme b (iron(II)-protoporphyrin IX) group per subunit.</text>
</comment>
<accession>A0ABX0K9E1</accession>
<keyword evidence="7" id="KW-1003">Cell membrane</keyword>
<feature type="domain" description="Ferric oxidoreductase" evidence="8">
    <location>
        <begin position="60"/>
        <end position="172"/>
    </location>
</feature>
<organism evidence="9 10">
    <name type="scientific">Acetobacter fallax</name>
    <dbReference type="NCBI Taxonomy" id="1737473"/>
    <lineage>
        <taxon>Bacteria</taxon>
        <taxon>Pseudomonadati</taxon>
        <taxon>Pseudomonadota</taxon>
        <taxon>Alphaproteobacteria</taxon>
        <taxon>Acetobacterales</taxon>
        <taxon>Acetobacteraceae</taxon>
        <taxon>Acetobacter</taxon>
    </lineage>
</organism>
<protein>
    <recommendedName>
        <fullName evidence="7">Protein-methionine-sulfoxide reductase heme-binding subunit MsrQ</fullName>
    </recommendedName>
    <alternativeName>
        <fullName evidence="7">Flavocytochrome MsrQ</fullName>
    </alternativeName>
</protein>
<evidence type="ECO:0000259" key="8">
    <source>
        <dbReference type="Pfam" id="PF01794"/>
    </source>
</evidence>
<comment type="subunit">
    <text evidence="7">Heterodimer of a catalytic subunit (MsrP) and a heme-binding subunit (MsrQ).</text>
</comment>
<dbReference type="Proteomes" id="UP000615326">
    <property type="component" value="Unassembled WGS sequence"/>
</dbReference>
<dbReference type="PANTHER" id="PTHR36964:SF1">
    <property type="entry name" value="PROTEIN-METHIONINE-SULFOXIDE REDUCTASE HEME-BINDING SUBUNIT MSRQ"/>
    <property type="match status" value="1"/>
</dbReference>
<keyword evidence="7" id="KW-0285">Flavoprotein</keyword>
<keyword evidence="7" id="KW-0249">Electron transport</keyword>
<keyword evidence="4 7" id="KW-1133">Transmembrane helix</keyword>
<comment type="function">
    <text evidence="7">Part of the MsrPQ system that repairs oxidized periplasmic proteins containing methionine sulfoxide residues (Met-O), using respiratory chain electrons. Thus protects these proteins from oxidative-stress damage caused by reactive species of oxygen and chlorine generated by the host defense mechanisms. MsrPQ is essential for the maintenance of envelope integrity under bleach stress, rescuing a wide series of structurally unrelated periplasmic proteins from methionine oxidation. MsrQ provides electrons for reduction to the reductase catalytic subunit MsrP, using the quinone pool of the respiratory chain.</text>
</comment>
<comment type="similarity">
    <text evidence="7">Belongs to the MsrQ family.</text>
</comment>
<reference evidence="9 10" key="1">
    <citation type="journal article" date="2020" name="Int. J. Syst. Evol. Microbiol.">
        <title>Novel acetic acid bacteria from cider fermentations: Acetobacter conturbans sp. nov. and Acetobacter fallax sp. nov.</title>
        <authorList>
            <person name="Sombolestani A.S."/>
            <person name="Cleenwerck I."/>
            <person name="Cnockaert M."/>
            <person name="Borremans W."/>
            <person name="Wieme A.D."/>
            <person name="De Vuyst L."/>
            <person name="Vandamme P."/>
        </authorList>
    </citation>
    <scope>NUCLEOTIDE SEQUENCE [LARGE SCALE GENOMIC DNA]</scope>
    <source>
        <strain evidence="9 10">LMG 1637</strain>
    </source>
</reference>
<dbReference type="InterPro" id="IPR022837">
    <property type="entry name" value="MsrQ-like"/>
</dbReference>
<keyword evidence="7" id="KW-0479">Metal-binding</keyword>
<keyword evidence="10" id="KW-1185">Reference proteome</keyword>
<keyword evidence="7" id="KW-0288">FMN</keyword>
<feature type="transmembrane region" description="Helical" evidence="7">
    <location>
        <begin position="160"/>
        <end position="178"/>
    </location>
</feature>